<accession>A0A0M3JPT7</accession>
<reference evidence="1 2" key="2">
    <citation type="submission" date="2018-11" db="EMBL/GenBank/DDBJ databases">
        <authorList>
            <consortium name="Pathogen Informatics"/>
        </authorList>
    </citation>
    <scope>NUCLEOTIDE SEQUENCE [LARGE SCALE GENOMIC DNA]</scope>
</reference>
<organism evidence="3">
    <name type="scientific">Anisakis simplex</name>
    <name type="common">Herring worm</name>
    <dbReference type="NCBI Taxonomy" id="6269"/>
    <lineage>
        <taxon>Eukaryota</taxon>
        <taxon>Metazoa</taxon>
        <taxon>Ecdysozoa</taxon>
        <taxon>Nematoda</taxon>
        <taxon>Chromadorea</taxon>
        <taxon>Rhabditida</taxon>
        <taxon>Spirurina</taxon>
        <taxon>Ascaridomorpha</taxon>
        <taxon>Ascaridoidea</taxon>
        <taxon>Anisakidae</taxon>
        <taxon>Anisakis</taxon>
        <taxon>Anisakis simplex complex</taxon>
    </lineage>
</organism>
<dbReference type="Proteomes" id="UP000267096">
    <property type="component" value="Unassembled WGS sequence"/>
</dbReference>
<keyword evidence="2" id="KW-1185">Reference proteome</keyword>
<reference evidence="3" key="1">
    <citation type="submission" date="2017-02" db="UniProtKB">
        <authorList>
            <consortium name="WormBaseParasite"/>
        </authorList>
    </citation>
    <scope>IDENTIFICATION</scope>
</reference>
<gene>
    <name evidence="1" type="ORF">ASIM_LOCUS9429</name>
</gene>
<protein>
    <submittedName>
        <fullName evidence="3">OsmC-like protein</fullName>
    </submittedName>
</protein>
<dbReference type="EMBL" id="UYRR01028745">
    <property type="protein sequence ID" value="VDK39302.1"/>
    <property type="molecule type" value="Genomic_DNA"/>
</dbReference>
<evidence type="ECO:0000313" key="3">
    <source>
        <dbReference type="WBParaSite" id="ASIM_0000968701-mRNA-1"/>
    </source>
</evidence>
<dbReference type="OrthoDB" id="294295at2759"/>
<dbReference type="WBParaSite" id="ASIM_0000968701-mRNA-1">
    <property type="protein sequence ID" value="ASIM_0000968701-mRNA-1"/>
    <property type="gene ID" value="ASIM_0000968701"/>
</dbReference>
<dbReference type="AlphaFoldDB" id="A0A0M3JPT7"/>
<name>A0A0M3JPT7_ANISI</name>
<proteinExistence type="predicted"/>
<evidence type="ECO:0000313" key="2">
    <source>
        <dbReference type="Proteomes" id="UP000267096"/>
    </source>
</evidence>
<sequence>MDSEPPLIGFTKAGKLSGTAKGSIESVMVDITKDESVDRAVQYVKSHLKPGISEFSQVFIRKDA</sequence>
<evidence type="ECO:0000313" key="1">
    <source>
        <dbReference type="EMBL" id="VDK39302.1"/>
    </source>
</evidence>